<dbReference type="EMBL" id="CP055981">
    <property type="protein sequence ID" value="QMS40513.1"/>
    <property type="molecule type" value="Genomic_DNA"/>
</dbReference>
<sequence>MKLPEIPEFPLPTWMNKGEPLTLAHSSHRYWEKVYSWLTWPLQQIDVDTCAEPLLNLLAYQRNITRFKGEPVSLFRLRVKHAFINAQDSGERAGFERIFKRLGVGDVKTLERQLQHDWDVILLRINDTQLSENNALMMQLVRQYGRTCRRYFFQVINTTTARLTAGTFDGHYRYHTAEATVRKDTIWLTASLQAGHYGLSVEHYTLQADEA</sequence>
<gene>
    <name evidence="1" type="ORF">GNZ05_03970</name>
    <name evidence="2" type="ORF">HVV39_22120</name>
    <name evidence="3" type="ORF">NCTC10764_04675</name>
</gene>
<protein>
    <recommendedName>
        <fullName evidence="7">Phage protein</fullName>
    </recommendedName>
</protein>
<evidence type="ECO:0000313" key="6">
    <source>
        <dbReference type="Proteomes" id="UP000514533"/>
    </source>
</evidence>
<evidence type="ECO:0000313" key="2">
    <source>
        <dbReference type="EMBL" id="QMS40513.1"/>
    </source>
</evidence>
<evidence type="ECO:0008006" key="7">
    <source>
        <dbReference type="Google" id="ProtNLM"/>
    </source>
</evidence>
<accession>A0A2A3WQR2</accession>
<dbReference type="AlphaFoldDB" id="A0A2A3WQR2"/>
<organism evidence="3 4">
    <name type="scientific">Escherichia coli</name>
    <dbReference type="NCBI Taxonomy" id="562"/>
    <lineage>
        <taxon>Bacteria</taxon>
        <taxon>Pseudomonadati</taxon>
        <taxon>Pseudomonadota</taxon>
        <taxon>Gammaproteobacteria</taxon>
        <taxon>Enterobacterales</taxon>
        <taxon>Enterobacteriaceae</taxon>
        <taxon>Escherichia</taxon>
    </lineage>
</organism>
<evidence type="ECO:0000313" key="1">
    <source>
        <dbReference type="EMBL" id="MUM71321.1"/>
    </source>
</evidence>
<proteinExistence type="predicted"/>
<accession>A0A236MWB1</accession>
<evidence type="ECO:0000313" key="4">
    <source>
        <dbReference type="Proteomes" id="UP000255201"/>
    </source>
</evidence>
<dbReference type="Proteomes" id="UP000514533">
    <property type="component" value="Chromosome"/>
</dbReference>
<reference evidence="3 4" key="1">
    <citation type="submission" date="2018-06" db="EMBL/GenBank/DDBJ databases">
        <authorList>
            <consortium name="Pathogen Informatics"/>
            <person name="Doyle S."/>
        </authorList>
    </citation>
    <scope>NUCLEOTIDE SEQUENCE [LARGE SCALE GENOMIC DNA]</scope>
    <source>
        <strain evidence="3 4">NCTC10764</strain>
    </source>
</reference>
<dbReference type="EMBL" id="UFZL01000003">
    <property type="protein sequence ID" value="STE75592.1"/>
    <property type="molecule type" value="Genomic_DNA"/>
</dbReference>
<dbReference type="Proteomes" id="UP000490727">
    <property type="component" value="Unassembled WGS sequence"/>
</dbReference>
<dbReference type="EMBL" id="WOET01000002">
    <property type="protein sequence ID" value="MUM71321.1"/>
    <property type="molecule type" value="Genomic_DNA"/>
</dbReference>
<dbReference type="Proteomes" id="UP000255201">
    <property type="component" value="Unassembled WGS sequence"/>
</dbReference>
<evidence type="ECO:0000313" key="5">
    <source>
        <dbReference type="Proteomes" id="UP000490727"/>
    </source>
</evidence>
<dbReference type="InterPro" id="IPR006521">
    <property type="entry name" value="Tail_protein_I"/>
</dbReference>
<name>A0A2A3WQR2_ECOLX</name>
<dbReference type="Pfam" id="PF09684">
    <property type="entry name" value="Tail_P2_I"/>
    <property type="match status" value="1"/>
</dbReference>
<evidence type="ECO:0000313" key="3">
    <source>
        <dbReference type="EMBL" id="STE75592.1"/>
    </source>
</evidence>
<reference evidence="1 5" key="2">
    <citation type="submission" date="2019-11" db="EMBL/GenBank/DDBJ databases">
        <title>Whole genome sequence analysis of environmental Escherichia coli from the feces of straw-necked ibis (Threskiornis spinicollis) nesting on inland wetlands.</title>
        <authorList>
            <person name="Wyrsch E.R."/>
            <person name="Roy Chowdhury P."/>
            <person name="Wallis L."/>
            <person name="Cummins M.L."/>
            <person name="Zingali T."/>
            <person name="Brandis K.J."/>
            <person name="Djordjevic S.P."/>
        </authorList>
    </citation>
    <scope>NUCLEOTIDE SEQUENCE [LARGE SCALE GENOMIC DNA]</scope>
    <source>
        <strain evidence="1 5">IBS12</strain>
    </source>
</reference>
<reference evidence="2 6" key="3">
    <citation type="submission" date="2020-06" db="EMBL/GenBank/DDBJ databases">
        <title>REHAB project genomes.</title>
        <authorList>
            <person name="Shaw L.P."/>
        </authorList>
    </citation>
    <scope>NUCLEOTIDE SEQUENCE [LARGE SCALE GENOMIC DNA]</scope>
    <source>
        <strain evidence="2 6">RHB01-C20</strain>
    </source>
</reference>
<dbReference type="RefSeq" id="WP_000775221.1">
    <property type="nucleotide sequence ID" value="NZ_BDRI01000009.1"/>
</dbReference>